<dbReference type="STRING" id="282301.A0A1I8JDJ5"/>
<reference evidence="5 6" key="1">
    <citation type="submission" date="2016-11" db="UniProtKB">
        <authorList>
            <consortium name="WormBaseParasite"/>
        </authorList>
    </citation>
    <scope>IDENTIFICATION</scope>
</reference>
<feature type="compositionally biased region" description="Low complexity" evidence="1">
    <location>
        <begin position="1"/>
        <end position="11"/>
    </location>
</feature>
<feature type="region of interest" description="Disordered" evidence="1">
    <location>
        <begin position="1"/>
        <end position="22"/>
    </location>
</feature>
<dbReference type="PANTHER" id="PTHR39299:SF1">
    <property type="entry name" value="TRANSMEMBRANE PROTEIN"/>
    <property type="match status" value="1"/>
</dbReference>
<evidence type="ECO:0000259" key="3">
    <source>
        <dbReference type="Pfam" id="PF25044"/>
    </source>
</evidence>
<dbReference type="OrthoDB" id="2448307at2759"/>
<keyword evidence="4" id="KW-1185">Reference proteome</keyword>
<evidence type="ECO:0000313" key="6">
    <source>
        <dbReference type="WBParaSite" id="maker-uti_cns_0047205-snap-gene-0.6-mRNA-1"/>
    </source>
</evidence>
<evidence type="ECO:0000256" key="1">
    <source>
        <dbReference type="SAM" id="MobiDB-lite"/>
    </source>
</evidence>
<feature type="transmembrane region" description="Helical" evidence="2">
    <location>
        <begin position="210"/>
        <end position="228"/>
    </location>
</feature>
<dbReference type="InterPro" id="IPR056691">
    <property type="entry name" value="DUF7789"/>
</dbReference>
<evidence type="ECO:0000313" key="4">
    <source>
        <dbReference type="Proteomes" id="UP000095280"/>
    </source>
</evidence>
<feature type="transmembrane region" description="Helical" evidence="2">
    <location>
        <begin position="308"/>
        <end position="331"/>
    </location>
</feature>
<keyword evidence="2" id="KW-1133">Transmembrane helix</keyword>
<feature type="transmembrane region" description="Helical" evidence="2">
    <location>
        <begin position="94"/>
        <end position="112"/>
    </location>
</feature>
<dbReference type="AlphaFoldDB" id="A0A1I8JDJ5"/>
<dbReference type="Proteomes" id="UP000095280">
    <property type="component" value="Unplaced"/>
</dbReference>
<keyword evidence="2" id="KW-0812">Transmembrane</keyword>
<feature type="domain" description="DUF7789" evidence="3">
    <location>
        <begin position="188"/>
        <end position="280"/>
    </location>
</feature>
<feature type="transmembrane region" description="Helical" evidence="2">
    <location>
        <begin position="124"/>
        <end position="144"/>
    </location>
</feature>
<organism evidence="4 6">
    <name type="scientific">Macrostomum lignano</name>
    <dbReference type="NCBI Taxonomy" id="282301"/>
    <lineage>
        <taxon>Eukaryota</taxon>
        <taxon>Metazoa</taxon>
        <taxon>Spiralia</taxon>
        <taxon>Lophotrochozoa</taxon>
        <taxon>Platyhelminthes</taxon>
        <taxon>Rhabditophora</taxon>
        <taxon>Macrostomorpha</taxon>
        <taxon>Macrostomida</taxon>
        <taxon>Macrostomidae</taxon>
        <taxon>Macrostomum</taxon>
    </lineage>
</organism>
<dbReference type="Pfam" id="PF25044">
    <property type="entry name" value="DUF7789"/>
    <property type="match status" value="2"/>
</dbReference>
<dbReference type="WBParaSite" id="maker-uti_cns_0047205-snap-gene-0.6-mRNA-1">
    <property type="protein sequence ID" value="maker-uti_cns_0047205-snap-gene-0.6-mRNA-1"/>
    <property type="gene ID" value="maker-uti_cns_0047205-snap-gene-0.6"/>
</dbReference>
<feature type="transmembrane region" description="Helical" evidence="2">
    <location>
        <begin position="234"/>
        <end position="256"/>
    </location>
</feature>
<keyword evidence="2" id="KW-0472">Membrane</keyword>
<dbReference type="WBParaSite" id="maker-uti_cns_0005433-snap-gene-0.11-mRNA-1">
    <property type="protein sequence ID" value="maker-uti_cns_0005433-snap-gene-0.11-mRNA-1"/>
    <property type="gene ID" value="maker-uti_cns_0005433-snap-gene-0.11"/>
</dbReference>
<feature type="transmembrane region" description="Helical" evidence="2">
    <location>
        <begin position="263"/>
        <end position="288"/>
    </location>
</feature>
<name>A0A1I8JDJ5_9PLAT</name>
<evidence type="ECO:0000313" key="5">
    <source>
        <dbReference type="WBParaSite" id="maker-uti_cns_0005433-snap-gene-0.11-mRNA-1"/>
    </source>
</evidence>
<sequence length="358" mass="38422">MQRPFADSFESSSEDSRKGGRGGAVAGGIIPGELAPGGGTPAISETQLGSRRTIANITAKEWAFLAITGAGVLAGAAFAIYFLATNAADMNSDFTLALLLLMNAGFAAYYLLDGVFTERAYELLALVGTEIMLLVYLVANFVYMKGWESPVKIARLTTAGVLAPPSVALGIMIIYEYFSSGNFIFRKVGADASLQRLCRRLFATESVIKFDLQSTLSVVLLIVKSGAFSLAEELALGLGIGLSLLWNGFAIVAIRLENYSLTIILLITGLIQPAYMTFVVVANVDLLVDTNNTFIPANADFSNASPNVSLATSLFALVLRFGLLALMLLAMRNYGNGLRRKLVPPILRRLTRSEYESV</sequence>
<proteinExistence type="predicted"/>
<protein>
    <submittedName>
        <fullName evidence="5 6">CPBP family intramembrane metalloprotease</fullName>
    </submittedName>
</protein>
<dbReference type="PANTHER" id="PTHR39299">
    <property type="entry name" value="TRANSMEMBRANE PROTEIN"/>
    <property type="match status" value="1"/>
</dbReference>
<feature type="transmembrane region" description="Helical" evidence="2">
    <location>
        <begin position="62"/>
        <end position="82"/>
    </location>
</feature>
<evidence type="ECO:0000256" key="2">
    <source>
        <dbReference type="SAM" id="Phobius"/>
    </source>
</evidence>
<feature type="domain" description="DUF7789" evidence="3">
    <location>
        <begin position="49"/>
        <end position="174"/>
    </location>
</feature>
<feature type="transmembrane region" description="Helical" evidence="2">
    <location>
        <begin position="156"/>
        <end position="178"/>
    </location>
</feature>
<accession>A0A1I8JDJ5</accession>